<accession>A0ABQ0S736</accession>
<protein>
    <recommendedName>
        <fullName evidence="3">HNH endonuclease</fullName>
    </recommendedName>
</protein>
<reference evidence="1 2" key="1">
    <citation type="submission" date="2019-06" db="EMBL/GenBank/DDBJ databases">
        <title>Whole genome shotgun sequence of Pseudonocardia saturnea NBRC 14499.</title>
        <authorList>
            <person name="Hosoyama A."/>
            <person name="Uohara A."/>
            <person name="Ohji S."/>
            <person name="Ichikawa N."/>
        </authorList>
    </citation>
    <scope>NUCLEOTIDE SEQUENCE [LARGE SCALE GENOMIC DNA]</scope>
    <source>
        <strain evidence="1 2">NBRC 14499</strain>
    </source>
</reference>
<evidence type="ECO:0008006" key="3">
    <source>
        <dbReference type="Google" id="ProtNLM"/>
    </source>
</evidence>
<gene>
    <name evidence="1" type="ORF">PSA01_57590</name>
</gene>
<dbReference type="InterPro" id="IPR003615">
    <property type="entry name" value="HNH_nuc"/>
</dbReference>
<organism evidence="1 2">
    <name type="scientific">Pseudonocardia saturnea</name>
    <dbReference type="NCBI Taxonomy" id="33909"/>
    <lineage>
        <taxon>Bacteria</taxon>
        <taxon>Bacillati</taxon>
        <taxon>Actinomycetota</taxon>
        <taxon>Actinomycetes</taxon>
        <taxon>Pseudonocardiales</taxon>
        <taxon>Pseudonocardiaceae</taxon>
        <taxon>Pseudonocardia</taxon>
    </lineage>
</organism>
<evidence type="ECO:0000313" key="1">
    <source>
        <dbReference type="EMBL" id="GEC28730.1"/>
    </source>
</evidence>
<dbReference type="RefSeq" id="WP_085915463.1">
    <property type="nucleotide sequence ID" value="NZ_BJNH01000090.1"/>
</dbReference>
<sequence length="216" mass="24517">MPRARRWTDEQLRAAVAASHRLSEVCRRLGIRPGRYDWLRAHIVRVGADAGHIPDAAAGRRRHHWTDEQLTDLVRRSDTVAAVLRGLGYQPSGGTHRLVVGHIRRLGLDITHFRGRSWARGRSVRTRTARPLEEILVRNSPHRSTGHLRRRLISAGLKPAHCEQCGAAEWRGRPLPLHLDHVNGDHTDNRLENLRILCPNCHALTDTWCARKSKPA</sequence>
<name>A0ABQ0S736_9PSEU</name>
<evidence type="ECO:0000313" key="2">
    <source>
        <dbReference type="Proteomes" id="UP000320693"/>
    </source>
</evidence>
<proteinExistence type="predicted"/>
<dbReference type="Proteomes" id="UP000320693">
    <property type="component" value="Unassembled WGS sequence"/>
</dbReference>
<comment type="caution">
    <text evidence="1">The sequence shown here is derived from an EMBL/GenBank/DDBJ whole genome shotgun (WGS) entry which is preliminary data.</text>
</comment>
<keyword evidence="2" id="KW-1185">Reference proteome</keyword>
<dbReference type="EMBL" id="BJNH01000090">
    <property type="protein sequence ID" value="GEC28730.1"/>
    <property type="molecule type" value="Genomic_DNA"/>
</dbReference>
<dbReference type="CDD" id="cd00085">
    <property type="entry name" value="HNHc"/>
    <property type="match status" value="1"/>
</dbReference>